<evidence type="ECO:0000313" key="3">
    <source>
        <dbReference type="Proteomes" id="UP000299102"/>
    </source>
</evidence>
<dbReference type="AlphaFoldDB" id="A0A4C1WX18"/>
<dbReference type="Proteomes" id="UP000299102">
    <property type="component" value="Unassembled WGS sequence"/>
</dbReference>
<name>A0A4C1WX18_EUMVA</name>
<feature type="compositionally biased region" description="Low complexity" evidence="1">
    <location>
        <begin position="49"/>
        <end position="60"/>
    </location>
</feature>
<accession>A0A4C1WX18</accession>
<proteinExistence type="predicted"/>
<protein>
    <submittedName>
        <fullName evidence="2">Uncharacterized protein</fullName>
    </submittedName>
</protein>
<evidence type="ECO:0000256" key="1">
    <source>
        <dbReference type="SAM" id="MobiDB-lite"/>
    </source>
</evidence>
<feature type="compositionally biased region" description="Basic residues" evidence="1">
    <location>
        <begin position="61"/>
        <end position="71"/>
    </location>
</feature>
<reference evidence="2 3" key="1">
    <citation type="journal article" date="2019" name="Commun. Biol.">
        <title>The bagworm genome reveals a unique fibroin gene that provides high tensile strength.</title>
        <authorList>
            <person name="Kono N."/>
            <person name="Nakamura H."/>
            <person name="Ohtoshi R."/>
            <person name="Tomita M."/>
            <person name="Numata K."/>
            <person name="Arakawa K."/>
        </authorList>
    </citation>
    <scope>NUCLEOTIDE SEQUENCE [LARGE SCALE GENOMIC DNA]</scope>
</reference>
<evidence type="ECO:0000313" key="2">
    <source>
        <dbReference type="EMBL" id="GBP55998.1"/>
    </source>
</evidence>
<feature type="region of interest" description="Disordered" evidence="1">
    <location>
        <begin position="28"/>
        <end position="101"/>
    </location>
</feature>
<gene>
    <name evidence="2" type="ORF">EVAR_97419_1</name>
</gene>
<keyword evidence="3" id="KW-1185">Reference proteome</keyword>
<sequence length="101" mass="11164">MAGTFVHDLPIKKRSYLLHVSSSAAKMNAASAWCPDEKRRSHSNVTREVTTTKQKSVTSTRGRRRSRRRQKKNESILLGAAGAGRGARRAGPPLCARQSDF</sequence>
<dbReference type="EMBL" id="BGZK01000683">
    <property type="protein sequence ID" value="GBP55998.1"/>
    <property type="molecule type" value="Genomic_DNA"/>
</dbReference>
<comment type="caution">
    <text evidence="2">The sequence shown here is derived from an EMBL/GenBank/DDBJ whole genome shotgun (WGS) entry which is preliminary data.</text>
</comment>
<organism evidence="2 3">
    <name type="scientific">Eumeta variegata</name>
    <name type="common">Bagworm moth</name>
    <name type="synonym">Eumeta japonica</name>
    <dbReference type="NCBI Taxonomy" id="151549"/>
    <lineage>
        <taxon>Eukaryota</taxon>
        <taxon>Metazoa</taxon>
        <taxon>Ecdysozoa</taxon>
        <taxon>Arthropoda</taxon>
        <taxon>Hexapoda</taxon>
        <taxon>Insecta</taxon>
        <taxon>Pterygota</taxon>
        <taxon>Neoptera</taxon>
        <taxon>Endopterygota</taxon>
        <taxon>Lepidoptera</taxon>
        <taxon>Glossata</taxon>
        <taxon>Ditrysia</taxon>
        <taxon>Tineoidea</taxon>
        <taxon>Psychidae</taxon>
        <taxon>Oiketicinae</taxon>
        <taxon>Eumeta</taxon>
    </lineage>
</organism>